<dbReference type="Proteomes" id="UP000694864">
    <property type="component" value="Chromosome 19"/>
</dbReference>
<accession>A0ABM1RBF8</accession>
<dbReference type="Gene3D" id="1.20.1280.50">
    <property type="match status" value="2"/>
</dbReference>
<protein>
    <submittedName>
        <fullName evidence="3">F-box protein At3g10430</fullName>
    </submittedName>
</protein>
<reference evidence="3" key="2">
    <citation type="submission" date="2025-08" db="UniProtKB">
        <authorList>
            <consortium name="RefSeq"/>
        </authorList>
    </citation>
    <scope>IDENTIFICATION</scope>
    <source>
        <tissue evidence="3">Leaf</tissue>
    </source>
</reference>
<evidence type="ECO:0000313" key="2">
    <source>
        <dbReference type="Proteomes" id="UP000694864"/>
    </source>
</evidence>
<dbReference type="PROSITE" id="PS50181">
    <property type="entry name" value="FBOX"/>
    <property type="match status" value="2"/>
</dbReference>
<dbReference type="InterPro" id="IPR001810">
    <property type="entry name" value="F-box_dom"/>
</dbReference>
<dbReference type="InterPro" id="IPR017451">
    <property type="entry name" value="F-box-assoc_interact_dom"/>
</dbReference>
<dbReference type="RefSeq" id="XP_019096346.1">
    <property type="nucleotide sequence ID" value="XM_019240801.1"/>
</dbReference>
<evidence type="ECO:0000313" key="3">
    <source>
        <dbReference type="RefSeq" id="XP_019096346.1"/>
    </source>
</evidence>
<dbReference type="PANTHER" id="PTHR31672">
    <property type="entry name" value="BNACNNG10540D PROTEIN"/>
    <property type="match status" value="1"/>
</dbReference>
<dbReference type="Pfam" id="PF00646">
    <property type="entry name" value="F-box"/>
    <property type="match status" value="1"/>
</dbReference>
<dbReference type="Pfam" id="PF07734">
    <property type="entry name" value="FBA_1"/>
    <property type="match status" value="2"/>
</dbReference>
<dbReference type="PANTHER" id="PTHR31672:SF13">
    <property type="entry name" value="F-BOX PROTEIN CPR30-LIKE"/>
    <property type="match status" value="1"/>
</dbReference>
<dbReference type="SUPFAM" id="SSF50965">
    <property type="entry name" value="Galactose oxidase, central domain"/>
    <property type="match status" value="2"/>
</dbReference>
<name>A0ABM1RBF8_CAMSA</name>
<proteinExistence type="predicted"/>
<dbReference type="CDD" id="cd22157">
    <property type="entry name" value="F-box_AtFBW1-like"/>
    <property type="match status" value="2"/>
</dbReference>
<gene>
    <name evidence="3" type="primary">LOC104767409</name>
</gene>
<dbReference type="NCBIfam" id="TIGR01640">
    <property type="entry name" value="F_box_assoc_1"/>
    <property type="match status" value="2"/>
</dbReference>
<dbReference type="InterPro" id="IPR011043">
    <property type="entry name" value="Gal_Oxase/kelch_b-propeller"/>
</dbReference>
<dbReference type="GeneID" id="104767409"/>
<feature type="domain" description="F-box" evidence="1">
    <location>
        <begin position="305"/>
        <end position="351"/>
    </location>
</feature>
<dbReference type="SMART" id="SM00256">
    <property type="entry name" value="FBOX"/>
    <property type="match status" value="2"/>
</dbReference>
<reference evidence="2" key="1">
    <citation type="journal article" date="2014" name="Nat. Commun.">
        <title>The emerging biofuel crop Camelina sativa retains a highly undifferentiated hexaploid genome structure.</title>
        <authorList>
            <person name="Kagale S."/>
            <person name="Koh C."/>
            <person name="Nixon J."/>
            <person name="Bollina V."/>
            <person name="Clarke W.E."/>
            <person name="Tuteja R."/>
            <person name="Spillane C."/>
            <person name="Robinson S.J."/>
            <person name="Links M.G."/>
            <person name="Clarke C."/>
            <person name="Higgins E.E."/>
            <person name="Huebert T."/>
            <person name="Sharpe A.G."/>
            <person name="Parkin I.A."/>
        </authorList>
    </citation>
    <scope>NUCLEOTIDE SEQUENCE [LARGE SCALE GENOMIC DNA]</scope>
    <source>
        <strain evidence="2">cv. DH55</strain>
    </source>
</reference>
<dbReference type="InterPro" id="IPR006527">
    <property type="entry name" value="F-box-assoc_dom_typ1"/>
</dbReference>
<dbReference type="InterPro" id="IPR050796">
    <property type="entry name" value="SCF_F-box_component"/>
</dbReference>
<dbReference type="SUPFAM" id="SSF81383">
    <property type="entry name" value="F-box domain"/>
    <property type="match status" value="2"/>
</dbReference>
<organism evidence="2 3">
    <name type="scientific">Camelina sativa</name>
    <name type="common">False flax</name>
    <name type="synonym">Myagrum sativum</name>
    <dbReference type="NCBI Taxonomy" id="90675"/>
    <lineage>
        <taxon>Eukaryota</taxon>
        <taxon>Viridiplantae</taxon>
        <taxon>Streptophyta</taxon>
        <taxon>Embryophyta</taxon>
        <taxon>Tracheophyta</taxon>
        <taxon>Spermatophyta</taxon>
        <taxon>Magnoliopsida</taxon>
        <taxon>eudicotyledons</taxon>
        <taxon>Gunneridae</taxon>
        <taxon>Pentapetalae</taxon>
        <taxon>rosids</taxon>
        <taxon>malvids</taxon>
        <taxon>Brassicales</taxon>
        <taxon>Brassicaceae</taxon>
        <taxon>Camelineae</taxon>
        <taxon>Camelina</taxon>
    </lineage>
</organism>
<evidence type="ECO:0000259" key="1">
    <source>
        <dbReference type="PROSITE" id="PS50181"/>
    </source>
</evidence>
<sequence>MAQAPANRVWLPFELVEEILCRTPVESLFRFKETCKQWNALISNDIKFKQKHLDHHIRTPERFLRIDDDRAVQIMDPVTGILKERPIPNDFLDPRPISWMVHCDGLMLCICEDWERGGGYVRLAVWNPFLRRIRWIEPSVDYWIDDYFGVGYDDASRDNYKILRFGYNRSSSPPGDTIRVFEIYEFMSDSWRGINAGFAADLYVEWECVSVKGKMYWVAYEETDERYFILCFDFSEDIFKDVCDCPEFWGYSNRLECFNGDRLSFLTQDGEESRDIEVENQGKNKEPEPVRYLGFVNFVCSQVEPLLLPSLPFELIEEILQRTPAVSLIRFKSTCKRWYHLISSDNRFMQSHLDNSPEQFIRIDSRERVQIIDPVTGSLSVTPIPDVFRDMFMCMCHCDGLLLCLCHGLRGDLNLAVWNPLLRKSKWIKPLARNWSTARNWLTARKNCEYIGIGYSYTSRDNYKILRFSYHDDDDDDKSEPFCHVYELKSDSWRSIDAKFDGNIDAEVQGVSVNGNMYWVDGKKKEKKNEHFIICFDFTMETFKHVCVSPPYSDIELLGCFNGDRLSLLQHDEVTGEIHVSVTNKLTDGLVSFSRYFIVTLPDLPMVRCLDFMVFPGWCIGKQRNIMAWCEQIVKEDGKMYTCITLYEIDEGGVRKQIETGRREVTSSIIDPLITSYVYVPSLIPVPV</sequence>
<feature type="domain" description="F-box" evidence="1">
    <location>
        <begin position="5"/>
        <end position="51"/>
    </location>
</feature>
<keyword evidence="2" id="KW-1185">Reference proteome</keyword>
<dbReference type="InterPro" id="IPR036047">
    <property type="entry name" value="F-box-like_dom_sf"/>
</dbReference>